<dbReference type="Gene3D" id="3.40.50.1100">
    <property type="match status" value="2"/>
</dbReference>
<dbReference type="CDD" id="cd01562">
    <property type="entry name" value="Thr-dehyd"/>
    <property type="match status" value="1"/>
</dbReference>
<accession>A0AAE2ZNJ2</accession>
<dbReference type="Pfam" id="PF00291">
    <property type="entry name" value="PALP"/>
    <property type="match status" value="1"/>
</dbReference>
<dbReference type="GO" id="GO:0006565">
    <property type="term" value="P:L-serine catabolic process"/>
    <property type="evidence" value="ECO:0007669"/>
    <property type="project" value="TreeGrafter"/>
</dbReference>
<keyword evidence="5" id="KW-0472">Membrane</keyword>
<dbReference type="GO" id="GO:0004794">
    <property type="term" value="F:threonine deaminase activity"/>
    <property type="evidence" value="ECO:0007669"/>
    <property type="project" value="TreeGrafter"/>
</dbReference>
<dbReference type="GO" id="GO:0009097">
    <property type="term" value="P:isoleucine biosynthetic process"/>
    <property type="evidence" value="ECO:0007669"/>
    <property type="project" value="TreeGrafter"/>
</dbReference>
<comment type="caution">
    <text evidence="7">The sequence shown here is derived from an EMBL/GenBank/DDBJ whole genome shotgun (WGS) entry which is preliminary data.</text>
</comment>
<dbReference type="PANTHER" id="PTHR48078">
    <property type="entry name" value="THREONINE DEHYDRATASE, MITOCHONDRIAL-RELATED"/>
    <property type="match status" value="1"/>
</dbReference>
<reference evidence="7" key="1">
    <citation type="submission" date="2021-08" db="EMBL/GenBank/DDBJ databases">
        <title>Hoeflea bacterium WL0058 sp. nov., isolated from the sediment.</title>
        <authorList>
            <person name="Wang L."/>
            <person name="Zhang D."/>
        </authorList>
    </citation>
    <scope>NUCLEOTIDE SEQUENCE</scope>
    <source>
        <strain evidence="7">WL0058</strain>
    </source>
</reference>
<keyword evidence="5" id="KW-0812">Transmembrane</keyword>
<dbReference type="GO" id="GO:0006567">
    <property type="term" value="P:L-threonine catabolic process"/>
    <property type="evidence" value="ECO:0007669"/>
    <property type="project" value="TreeGrafter"/>
</dbReference>
<keyword evidence="8" id="KW-1185">Reference proteome</keyword>
<dbReference type="InterPro" id="IPR036052">
    <property type="entry name" value="TrpB-like_PALP_sf"/>
</dbReference>
<proteinExistence type="inferred from homology"/>
<keyword evidence="4" id="KW-0456">Lyase</keyword>
<dbReference type="SUPFAM" id="SSF53686">
    <property type="entry name" value="Tryptophan synthase beta subunit-like PLP-dependent enzymes"/>
    <property type="match status" value="1"/>
</dbReference>
<evidence type="ECO:0000256" key="1">
    <source>
        <dbReference type="ARBA" id="ARBA00001933"/>
    </source>
</evidence>
<evidence type="ECO:0000256" key="5">
    <source>
        <dbReference type="SAM" id="Phobius"/>
    </source>
</evidence>
<evidence type="ECO:0000313" key="7">
    <source>
        <dbReference type="EMBL" id="MBW8637573.1"/>
    </source>
</evidence>
<sequence length="316" mass="32821">MKVSLDDIRQAQTRIAPHIRKTPLMEATTVAEPPTPARLWLKLENLQVTGSFKARGATSKLLTLPPAELAAGVVTASGGNHGLATARAATMAKVPATIYVPENVAPYKVDKLRAMGAKVIVTGSVWNETNRFATAFAEETGAAYFHPFADPAVVAGQGSLALEILEERPGLTAVLIAIGGGGLITGMAIALKALKPSIRIIGVEPVGCPTFHASIEAGHVVPVQKVTTRVATMACAETDPEVFELSSSLIDEVVLIEDEDMVSAARYLWSEFGLAADLSGAAAIAALRTGRVAFSKGDEVCALVCGAGTEGIPGGR</sequence>
<dbReference type="AlphaFoldDB" id="A0AAE2ZNJ2"/>
<organism evidence="7 8">
    <name type="scientific">Flavimaribacter sediminis</name>
    <dbReference type="NCBI Taxonomy" id="2865987"/>
    <lineage>
        <taxon>Bacteria</taxon>
        <taxon>Pseudomonadati</taxon>
        <taxon>Pseudomonadota</taxon>
        <taxon>Alphaproteobacteria</taxon>
        <taxon>Hyphomicrobiales</taxon>
        <taxon>Rhizobiaceae</taxon>
        <taxon>Flavimaribacter</taxon>
    </lineage>
</organism>
<evidence type="ECO:0000256" key="2">
    <source>
        <dbReference type="ARBA" id="ARBA00010869"/>
    </source>
</evidence>
<dbReference type="PROSITE" id="PS00165">
    <property type="entry name" value="DEHYDRATASE_SER_THR"/>
    <property type="match status" value="1"/>
</dbReference>
<dbReference type="InterPro" id="IPR000634">
    <property type="entry name" value="Ser/Thr_deHydtase_PyrdxlP-BS"/>
</dbReference>
<evidence type="ECO:0000313" key="8">
    <source>
        <dbReference type="Proteomes" id="UP001196509"/>
    </source>
</evidence>
<dbReference type="InterPro" id="IPR050147">
    <property type="entry name" value="Ser/Thr_Dehydratase"/>
</dbReference>
<feature type="domain" description="Tryptophan synthase beta chain-like PALP" evidence="6">
    <location>
        <begin position="15"/>
        <end position="306"/>
    </location>
</feature>
<keyword evidence="3" id="KW-0663">Pyridoxal phosphate</keyword>
<dbReference type="InterPro" id="IPR001926">
    <property type="entry name" value="TrpB-like_PALP"/>
</dbReference>
<dbReference type="GO" id="GO:0003941">
    <property type="term" value="F:L-serine ammonia-lyase activity"/>
    <property type="evidence" value="ECO:0007669"/>
    <property type="project" value="TreeGrafter"/>
</dbReference>
<evidence type="ECO:0000256" key="3">
    <source>
        <dbReference type="ARBA" id="ARBA00022898"/>
    </source>
</evidence>
<dbReference type="FunFam" id="3.40.50.1100:FF:000005">
    <property type="entry name" value="Threonine dehydratase catabolic"/>
    <property type="match status" value="1"/>
</dbReference>
<name>A0AAE2ZNJ2_9HYPH</name>
<keyword evidence="5" id="KW-1133">Transmembrane helix</keyword>
<gene>
    <name evidence="7" type="ORF">K1W69_10275</name>
</gene>
<dbReference type="GO" id="GO:0030170">
    <property type="term" value="F:pyridoxal phosphate binding"/>
    <property type="evidence" value="ECO:0007669"/>
    <property type="project" value="InterPro"/>
</dbReference>
<comment type="cofactor">
    <cofactor evidence="1">
        <name>pyridoxal 5'-phosphate</name>
        <dbReference type="ChEBI" id="CHEBI:597326"/>
    </cofactor>
</comment>
<feature type="transmembrane region" description="Helical" evidence="5">
    <location>
        <begin position="170"/>
        <end position="191"/>
    </location>
</feature>
<comment type="similarity">
    <text evidence="2">Belongs to the serine/threonine dehydratase family.</text>
</comment>
<dbReference type="Proteomes" id="UP001196509">
    <property type="component" value="Unassembled WGS sequence"/>
</dbReference>
<protein>
    <submittedName>
        <fullName evidence="7">Threonine/serine dehydratase</fullName>
    </submittedName>
</protein>
<evidence type="ECO:0000259" key="6">
    <source>
        <dbReference type="Pfam" id="PF00291"/>
    </source>
</evidence>
<dbReference type="EMBL" id="JAICBX010000002">
    <property type="protein sequence ID" value="MBW8637573.1"/>
    <property type="molecule type" value="Genomic_DNA"/>
</dbReference>
<evidence type="ECO:0000256" key="4">
    <source>
        <dbReference type="ARBA" id="ARBA00023239"/>
    </source>
</evidence>
<dbReference type="PANTHER" id="PTHR48078:SF6">
    <property type="entry name" value="L-THREONINE DEHYDRATASE CATABOLIC TDCB"/>
    <property type="match status" value="1"/>
</dbReference>
<dbReference type="RefSeq" id="WP_220228268.1">
    <property type="nucleotide sequence ID" value="NZ_JAICBX010000002.1"/>
</dbReference>